<gene>
    <name evidence="1" type="ORF">UPYG_G00239310</name>
</gene>
<protein>
    <submittedName>
        <fullName evidence="1">Uncharacterized protein</fullName>
    </submittedName>
</protein>
<comment type="caution">
    <text evidence="1">The sequence shown here is derived from an EMBL/GenBank/DDBJ whole genome shotgun (WGS) entry which is preliminary data.</text>
</comment>
<dbReference type="AlphaFoldDB" id="A0ABD0WGJ1"/>
<keyword evidence="2" id="KW-1185">Reference proteome</keyword>
<dbReference type="Proteomes" id="UP001557470">
    <property type="component" value="Unassembled WGS sequence"/>
</dbReference>
<evidence type="ECO:0000313" key="2">
    <source>
        <dbReference type="Proteomes" id="UP001557470"/>
    </source>
</evidence>
<evidence type="ECO:0000313" key="1">
    <source>
        <dbReference type="EMBL" id="KAL0970246.1"/>
    </source>
</evidence>
<sequence length="71" mass="7855">MQRSGVSVLEVSLKGVLLYRVWAVGTDSWLGQLDMLCGVINPATQADGSRMELQWPVITVQPARLQIVFIL</sequence>
<reference evidence="1 2" key="1">
    <citation type="submission" date="2024-06" db="EMBL/GenBank/DDBJ databases">
        <authorList>
            <person name="Pan Q."/>
            <person name="Wen M."/>
            <person name="Jouanno E."/>
            <person name="Zahm M."/>
            <person name="Klopp C."/>
            <person name="Cabau C."/>
            <person name="Louis A."/>
            <person name="Berthelot C."/>
            <person name="Parey E."/>
            <person name="Roest Crollius H."/>
            <person name="Montfort J."/>
            <person name="Robinson-Rechavi M."/>
            <person name="Bouchez O."/>
            <person name="Lampietro C."/>
            <person name="Lopez Roques C."/>
            <person name="Donnadieu C."/>
            <person name="Postlethwait J."/>
            <person name="Bobe J."/>
            <person name="Verreycken H."/>
            <person name="Guiguen Y."/>
        </authorList>
    </citation>
    <scope>NUCLEOTIDE SEQUENCE [LARGE SCALE GENOMIC DNA]</scope>
    <source>
        <strain evidence="1">Up_M1</strain>
        <tissue evidence="1">Testis</tissue>
    </source>
</reference>
<proteinExistence type="predicted"/>
<accession>A0ABD0WGJ1</accession>
<name>A0ABD0WGJ1_UMBPY</name>
<dbReference type="EMBL" id="JAGEUA010000007">
    <property type="protein sequence ID" value="KAL0970246.1"/>
    <property type="molecule type" value="Genomic_DNA"/>
</dbReference>
<organism evidence="1 2">
    <name type="scientific">Umbra pygmaea</name>
    <name type="common">Eastern mudminnow</name>
    <dbReference type="NCBI Taxonomy" id="75934"/>
    <lineage>
        <taxon>Eukaryota</taxon>
        <taxon>Metazoa</taxon>
        <taxon>Chordata</taxon>
        <taxon>Craniata</taxon>
        <taxon>Vertebrata</taxon>
        <taxon>Euteleostomi</taxon>
        <taxon>Actinopterygii</taxon>
        <taxon>Neopterygii</taxon>
        <taxon>Teleostei</taxon>
        <taxon>Protacanthopterygii</taxon>
        <taxon>Esociformes</taxon>
        <taxon>Umbridae</taxon>
        <taxon>Umbra</taxon>
    </lineage>
</organism>